<dbReference type="AlphaFoldDB" id="A0A075FVR9"/>
<name>A0A075FVR9_9EURY</name>
<keyword evidence="1" id="KW-0175">Coiled coil</keyword>
<feature type="region of interest" description="Disordered" evidence="2">
    <location>
        <begin position="24"/>
        <end position="47"/>
    </location>
</feature>
<reference evidence="3" key="1">
    <citation type="journal article" date="2014" name="Genome Biol. Evol.">
        <title>Pangenome evidence for extensive interdomain horizontal transfer affecting lineage core and shell genes in uncultured planktonic thaumarchaeota and euryarchaeota.</title>
        <authorList>
            <person name="Deschamps P."/>
            <person name="Zivanovic Y."/>
            <person name="Moreira D."/>
            <person name="Rodriguez-Valera F."/>
            <person name="Lopez-Garcia P."/>
        </authorList>
    </citation>
    <scope>NUCLEOTIDE SEQUENCE</scope>
</reference>
<dbReference type="EMBL" id="KF900451">
    <property type="protein sequence ID" value="AIE95418.1"/>
    <property type="molecule type" value="Genomic_DNA"/>
</dbReference>
<dbReference type="PROSITE" id="PS51257">
    <property type="entry name" value="PROKAR_LIPOPROTEIN"/>
    <property type="match status" value="1"/>
</dbReference>
<proteinExistence type="predicted"/>
<evidence type="ECO:0000256" key="2">
    <source>
        <dbReference type="SAM" id="MobiDB-lite"/>
    </source>
</evidence>
<feature type="coiled-coil region" evidence="1">
    <location>
        <begin position="52"/>
        <end position="86"/>
    </location>
</feature>
<sequence length="225" mass="25155">MNKAYLFALMMLAASFTGCIESGDELEKSTSPNEEDDILQPVGTDGNETVSHDELIAEIANLTEQVKELNEQIAVLSDDLQSLEYYQYNPPENSTIYLYGFNGDNDSKFVRYIVTKTGNLVHVEYAGPMLSSSFWPLDGGNGTNQFSNATCAPSRSISFYTSDMSIIQEGDAMDTAAEYTRECKLDMGSVDEHDIAYYHTFFSTASFELKQEPVRFELYGQTLTF</sequence>
<organism evidence="3">
    <name type="scientific">uncultured marine group II/III euryarchaeote AD1000_65_H04</name>
    <dbReference type="NCBI Taxonomy" id="1457796"/>
    <lineage>
        <taxon>Archaea</taxon>
        <taxon>Methanobacteriati</taxon>
        <taxon>Methanobacteriota</taxon>
        <taxon>environmental samples</taxon>
    </lineage>
</organism>
<evidence type="ECO:0000313" key="3">
    <source>
        <dbReference type="EMBL" id="AIE95418.1"/>
    </source>
</evidence>
<protein>
    <recommendedName>
        <fullName evidence="4">Lipoprotein</fullName>
    </recommendedName>
</protein>
<evidence type="ECO:0000256" key="1">
    <source>
        <dbReference type="SAM" id="Coils"/>
    </source>
</evidence>
<accession>A0A075FVR9</accession>
<evidence type="ECO:0008006" key="4">
    <source>
        <dbReference type="Google" id="ProtNLM"/>
    </source>
</evidence>